<feature type="signal peptide" evidence="2">
    <location>
        <begin position="1"/>
        <end position="24"/>
    </location>
</feature>
<organism evidence="3 4">
    <name type="scientific">Bacteroides xylanisolvens</name>
    <dbReference type="NCBI Taxonomy" id="371601"/>
    <lineage>
        <taxon>Bacteria</taxon>
        <taxon>Pseudomonadati</taxon>
        <taxon>Bacteroidota</taxon>
        <taxon>Bacteroidia</taxon>
        <taxon>Bacteroidales</taxon>
        <taxon>Bacteroidaceae</taxon>
        <taxon>Bacteroides</taxon>
    </lineage>
</organism>
<evidence type="ECO:0008006" key="5">
    <source>
        <dbReference type="Google" id="ProtNLM"/>
    </source>
</evidence>
<sequence>MKKNFVRVMLFGALALTVSTTVTSCKDYDDDIKNLQEQIDKVTSTNPVSTEDMKTAISSAIQTLQTQLQTAIDGKADAKAVQDLLKTVEALQTALENKADASTIKTLGDQITALSEQVNSIEGTLNKTKEDLEAKVADLTEKLAGAASSEDLKKLADELAEAKNELKAVTEMAENNAAAIVSIQADILELQKLDGRITALETFNQNAASKDDLADYVAHSELAGLVDGEVLELLKDNGSIAKYVNDAIESQVLAEASAINVSIKGVDDKLATLSTNFETYKQEQATAYQTVTGNITTLTTFKTTIETALTDGGYENFAAVLTEITTIKTSYGYCATKEVFDGKVEAYFADYKKTVNDKFAALEKRLTALENQIQSIVYIPEYEDGQVKFMSYYYGEGEARKMIAQADPIQVKFRISPATAAANFVANYTPSFDAQEIKTRAAEEIYSIEGTPTVDEATGIVTYTLSTTTDKSYAISLNLKAKDATKNLTDISSNYFPVIADYRVITSVTLNSPNQDVATMLSDNAASKIDYGTGAKVLMTGKDRAGNAIIDEAISESAVNKSFAVKYTLKAADDYNDFKIGETNGVLELKSYSSSFNNKKVTAQARITMKDAAGDAVSTFTKEFAQVTAGEQVIKTLAVNPSGIGTVEFKSKGEEASVFDVDLTGPNYSTLGITEADYQALGSECFDFETGAKSGIKFAFKENTTTNGLTVVVPAGIPVNTYNDVTLTVTVSPTQKFTITANATVQITNADYALNFNTDIAAGGTMTLQPTYAPFDKPTLVSFSSDLKNAFNNYATVEGNADNAGASIKFAIDNAPIAGVSISEDHVLTVDGSKYKGDNIAVKVNVVGKNNEDADVTLSSAEKTLNITPTSLAGSWTAPASTTVKIGRDNYQSTFDLANGFSWKATNDKTIWKDGSANTTDWGASPLTVFGVDLPTFTVASADQQYVSITESGVLSLTETGRNLDPSAKKTITVTINAAPGWGTITGYDAGKIVTVEIKLGTASDQPFD</sequence>
<keyword evidence="2" id="KW-0732">Signal</keyword>
<evidence type="ECO:0000256" key="2">
    <source>
        <dbReference type="SAM" id="SignalP"/>
    </source>
</evidence>
<dbReference type="PROSITE" id="PS51257">
    <property type="entry name" value="PROKAR_LIPOPROTEIN"/>
    <property type="match status" value="1"/>
</dbReference>
<feature type="coiled-coil region" evidence="1">
    <location>
        <begin position="81"/>
        <end position="179"/>
    </location>
</feature>
<proteinExistence type="predicted"/>
<dbReference type="Proteomes" id="UP000183766">
    <property type="component" value="Unassembled WGS sequence"/>
</dbReference>
<evidence type="ECO:0000256" key="1">
    <source>
        <dbReference type="SAM" id="Coils"/>
    </source>
</evidence>
<dbReference type="RefSeq" id="WP_139220824.1">
    <property type="nucleotide sequence ID" value="NZ_FOUM01000009.1"/>
</dbReference>
<dbReference type="AlphaFoldDB" id="A0A1I4TAJ2"/>
<reference evidence="3 4" key="1">
    <citation type="submission" date="2016-10" db="EMBL/GenBank/DDBJ databases">
        <authorList>
            <person name="de Groot N.N."/>
        </authorList>
    </citation>
    <scope>NUCLEOTIDE SEQUENCE [LARGE SCALE GENOMIC DNA]</scope>
    <source>
        <strain evidence="3 4">NLAE-zl-C202</strain>
    </source>
</reference>
<evidence type="ECO:0000313" key="3">
    <source>
        <dbReference type="EMBL" id="SFM73590.1"/>
    </source>
</evidence>
<dbReference type="EMBL" id="FOUM01000009">
    <property type="protein sequence ID" value="SFM73590.1"/>
    <property type="molecule type" value="Genomic_DNA"/>
</dbReference>
<name>A0A1I4TAJ2_9BACE</name>
<evidence type="ECO:0000313" key="4">
    <source>
        <dbReference type="Proteomes" id="UP000183766"/>
    </source>
</evidence>
<keyword evidence="1" id="KW-0175">Coiled coil</keyword>
<gene>
    <name evidence="3" type="ORF">SAMN05216250_109116</name>
</gene>
<accession>A0A1I4TAJ2</accession>
<protein>
    <recommendedName>
        <fullName evidence="5">Cell surface protein</fullName>
    </recommendedName>
</protein>
<feature type="chain" id="PRO_5010184091" description="Cell surface protein" evidence="2">
    <location>
        <begin position="25"/>
        <end position="1009"/>
    </location>
</feature>